<evidence type="ECO:0000313" key="2">
    <source>
        <dbReference type="EMBL" id="PIM51377.1"/>
    </source>
</evidence>
<gene>
    <name evidence="2" type="ORF">CS062_20125</name>
</gene>
<name>A0A2G9C4R7_9BURK</name>
<dbReference type="Proteomes" id="UP000231501">
    <property type="component" value="Unassembled WGS sequence"/>
</dbReference>
<keyword evidence="3" id="KW-1185">Reference proteome</keyword>
<feature type="domain" description="DUF6036" evidence="1">
    <location>
        <begin position="14"/>
        <end position="132"/>
    </location>
</feature>
<dbReference type="OrthoDB" id="1524134at2"/>
<proteinExistence type="predicted"/>
<evidence type="ECO:0000259" key="1">
    <source>
        <dbReference type="Pfam" id="PF19502"/>
    </source>
</evidence>
<organism evidence="2 3">
    <name type="scientific">Roseateles chitinivorans</name>
    <dbReference type="NCBI Taxonomy" id="2917965"/>
    <lineage>
        <taxon>Bacteria</taxon>
        <taxon>Pseudomonadati</taxon>
        <taxon>Pseudomonadota</taxon>
        <taxon>Betaproteobacteria</taxon>
        <taxon>Burkholderiales</taxon>
        <taxon>Sphaerotilaceae</taxon>
        <taxon>Roseateles</taxon>
    </lineage>
</organism>
<reference evidence="2 3" key="1">
    <citation type="submission" date="2017-11" db="EMBL/GenBank/DDBJ databases">
        <title>Draft genome sequence of Mitsuaria sp. HWN-4.</title>
        <authorList>
            <person name="Gundlapally S.R."/>
        </authorList>
    </citation>
    <scope>NUCLEOTIDE SEQUENCE [LARGE SCALE GENOMIC DNA]</scope>
    <source>
        <strain evidence="2 3">HWN-4</strain>
    </source>
</reference>
<accession>A0A2G9C4R7</accession>
<sequence>MKRQELEHIIRASGDITDQYEFVILGSQSILGTEPHPDEVFIVSMEADIYPLHAPQLADRIDGAIGEGSRFHDTYGYYAQGVGPDTAVLPDDWMTRVRRVQNGNTNDRVGYCLGVVDLFLAKAVAARDKDREFCLALLAQGYLRSEDALLLTGRMGLGDKGERRLRATIRRWSEAARATRPIEADD</sequence>
<protein>
    <recommendedName>
        <fullName evidence="1">DUF6036 domain-containing protein</fullName>
    </recommendedName>
</protein>
<dbReference type="InterPro" id="IPR045792">
    <property type="entry name" value="DUF6036"/>
</dbReference>
<dbReference type="AlphaFoldDB" id="A0A2G9C4R7"/>
<dbReference type="RefSeq" id="WP_099863360.1">
    <property type="nucleotide sequence ID" value="NZ_PEOG01000067.1"/>
</dbReference>
<evidence type="ECO:0000313" key="3">
    <source>
        <dbReference type="Proteomes" id="UP000231501"/>
    </source>
</evidence>
<dbReference type="Pfam" id="PF19502">
    <property type="entry name" value="DUF6036"/>
    <property type="match status" value="1"/>
</dbReference>
<comment type="caution">
    <text evidence="2">The sequence shown here is derived from an EMBL/GenBank/DDBJ whole genome shotgun (WGS) entry which is preliminary data.</text>
</comment>
<dbReference type="EMBL" id="PEOG01000067">
    <property type="protein sequence ID" value="PIM51377.1"/>
    <property type="molecule type" value="Genomic_DNA"/>
</dbReference>